<organism evidence="1 2">
    <name type="scientific">Auriscalpium vulgare</name>
    <dbReference type="NCBI Taxonomy" id="40419"/>
    <lineage>
        <taxon>Eukaryota</taxon>
        <taxon>Fungi</taxon>
        <taxon>Dikarya</taxon>
        <taxon>Basidiomycota</taxon>
        <taxon>Agaricomycotina</taxon>
        <taxon>Agaricomycetes</taxon>
        <taxon>Russulales</taxon>
        <taxon>Auriscalpiaceae</taxon>
        <taxon>Auriscalpium</taxon>
    </lineage>
</organism>
<reference evidence="1" key="1">
    <citation type="submission" date="2021-02" db="EMBL/GenBank/DDBJ databases">
        <authorList>
            <consortium name="DOE Joint Genome Institute"/>
            <person name="Ahrendt S."/>
            <person name="Looney B.P."/>
            <person name="Miyauchi S."/>
            <person name="Morin E."/>
            <person name="Drula E."/>
            <person name="Courty P.E."/>
            <person name="Chicoki N."/>
            <person name="Fauchery L."/>
            <person name="Kohler A."/>
            <person name="Kuo A."/>
            <person name="Labutti K."/>
            <person name="Pangilinan J."/>
            <person name="Lipzen A."/>
            <person name="Riley R."/>
            <person name="Andreopoulos W."/>
            <person name="He G."/>
            <person name="Johnson J."/>
            <person name="Barry K.W."/>
            <person name="Grigoriev I.V."/>
            <person name="Nagy L."/>
            <person name="Hibbett D."/>
            <person name="Henrissat B."/>
            <person name="Matheny P.B."/>
            <person name="Labbe J."/>
            <person name="Martin F."/>
        </authorList>
    </citation>
    <scope>NUCLEOTIDE SEQUENCE</scope>
    <source>
        <strain evidence="1">FP105234-sp</strain>
    </source>
</reference>
<protein>
    <submittedName>
        <fullName evidence="1">Uncharacterized protein</fullName>
    </submittedName>
</protein>
<name>A0ACB8RPC7_9AGAM</name>
<reference evidence="1" key="2">
    <citation type="journal article" date="2022" name="New Phytol.">
        <title>Evolutionary transition to the ectomycorrhizal habit in the genomes of a hyperdiverse lineage of mushroom-forming fungi.</title>
        <authorList>
            <person name="Looney B."/>
            <person name="Miyauchi S."/>
            <person name="Morin E."/>
            <person name="Drula E."/>
            <person name="Courty P.E."/>
            <person name="Kohler A."/>
            <person name="Kuo A."/>
            <person name="LaButti K."/>
            <person name="Pangilinan J."/>
            <person name="Lipzen A."/>
            <person name="Riley R."/>
            <person name="Andreopoulos W."/>
            <person name="He G."/>
            <person name="Johnson J."/>
            <person name="Nolan M."/>
            <person name="Tritt A."/>
            <person name="Barry K.W."/>
            <person name="Grigoriev I.V."/>
            <person name="Nagy L.G."/>
            <person name="Hibbett D."/>
            <person name="Henrissat B."/>
            <person name="Matheny P.B."/>
            <person name="Labbe J."/>
            <person name="Martin F.M."/>
        </authorList>
    </citation>
    <scope>NUCLEOTIDE SEQUENCE</scope>
    <source>
        <strain evidence="1">FP105234-sp</strain>
    </source>
</reference>
<gene>
    <name evidence="1" type="ORF">FA95DRAFT_121609</name>
</gene>
<keyword evidence="2" id="KW-1185">Reference proteome</keyword>
<comment type="caution">
    <text evidence="1">The sequence shown here is derived from an EMBL/GenBank/DDBJ whole genome shotgun (WGS) entry which is preliminary data.</text>
</comment>
<accession>A0ACB8RPC7</accession>
<evidence type="ECO:0000313" key="2">
    <source>
        <dbReference type="Proteomes" id="UP000814033"/>
    </source>
</evidence>
<dbReference type="EMBL" id="MU275950">
    <property type="protein sequence ID" value="KAI0045496.1"/>
    <property type="molecule type" value="Genomic_DNA"/>
</dbReference>
<evidence type="ECO:0000313" key="1">
    <source>
        <dbReference type="EMBL" id="KAI0045496.1"/>
    </source>
</evidence>
<dbReference type="Proteomes" id="UP000814033">
    <property type="component" value="Unassembled WGS sequence"/>
</dbReference>
<sequence>MLKSSSPRRRRVLLPFGWTMSLLRMYSPCVINTTYTFCDARPGPDAPASMQYVWPPAVRISSYTSPTSSLRFPECRRTSRWTTLASKAPTIAPSIMGCESASARAVPTTTQQTHERRALAGDSADSDDVQKLSAGRPKISGTFWTSTHAETPKMIRTSAQVVVQPGSMGLACAQDHVARRYAALAPKRKVILSKLATEEVDGVTSAAAAKMDGME</sequence>
<proteinExistence type="predicted"/>